<evidence type="ECO:0000256" key="2">
    <source>
        <dbReference type="ARBA" id="ARBA00002322"/>
    </source>
</evidence>
<reference evidence="22" key="1">
    <citation type="submission" date="2020-07" db="EMBL/GenBank/DDBJ databases">
        <authorList>
            <person name="Lin J."/>
        </authorList>
    </citation>
    <scope>NUCLEOTIDE SEQUENCE</scope>
</reference>
<protein>
    <recommendedName>
        <fullName evidence="4 19">Peroxidase</fullName>
        <ecNumber evidence="4 19">1.11.1.7</ecNumber>
    </recommendedName>
</protein>
<dbReference type="InterPro" id="IPR002016">
    <property type="entry name" value="Haem_peroxidase"/>
</dbReference>
<accession>A0A6V7QDQ5</accession>
<feature type="active site" description="Proton acceptor" evidence="14">
    <location>
        <position position="66"/>
    </location>
</feature>
<feature type="binding site" evidence="15">
    <location>
        <position position="166"/>
    </location>
    <ligand>
        <name>substrate</name>
    </ligand>
</feature>
<evidence type="ECO:0000313" key="22">
    <source>
        <dbReference type="EMBL" id="CAD1841324.1"/>
    </source>
</evidence>
<dbReference type="GO" id="GO:0140825">
    <property type="term" value="F:lactoperoxidase activity"/>
    <property type="evidence" value="ECO:0007669"/>
    <property type="project" value="UniProtKB-EC"/>
</dbReference>
<dbReference type="PROSITE" id="PS00435">
    <property type="entry name" value="PEROXIDASE_1"/>
    <property type="match status" value="1"/>
</dbReference>
<feature type="chain" id="PRO_5028504064" description="Peroxidase" evidence="19">
    <location>
        <begin position="25"/>
        <end position="352"/>
    </location>
</feature>
<keyword evidence="9 19" id="KW-0560">Oxidoreductase</keyword>
<feature type="domain" description="Plant heme peroxidase family profile" evidence="21">
    <location>
        <begin position="25"/>
        <end position="252"/>
    </location>
</feature>
<dbReference type="InterPro" id="IPR019794">
    <property type="entry name" value="Peroxidases_AS"/>
</dbReference>
<dbReference type="Pfam" id="PF00141">
    <property type="entry name" value="peroxidase"/>
    <property type="match status" value="1"/>
</dbReference>
<dbReference type="PANTHER" id="PTHR31517">
    <property type="match status" value="1"/>
</dbReference>
<dbReference type="Gene3D" id="1.10.420.10">
    <property type="entry name" value="Peroxidase, domain 2"/>
    <property type="match status" value="1"/>
</dbReference>
<evidence type="ECO:0000256" key="5">
    <source>
        <dbReference type="ARBA" id="ARBA00022559"/>
    </source>
</evidence>
<evidence type="ECO:0000256" key="20">
    <source>
        <dbReference type="SAM" id="MobiDB-lite"/>
    </source>
</evidence>
<feature type="site" description="Transition state stabilizer" evidence="17">
    <location>
        <position position="62"/>
    </location>
</feature>
<keyword evidence="7 16" id="KW-0479">Metal-binding</keyword>
<dbReference type="InterPro" id="IPR010255">
    <property type="entry name" value="Haem_peroxidase_sf"/>
</dbReference>
<dbReference type="PRINTS" id="PR00458">
    <property type="entry name" value="PEROXIDASE"/>
</dbReference>
<feature type="binding site" evidence="16">
    <location>
        <position position="74"/>
    </location>
    <ligand>
        <name>Ca(2+)</name>
        <dbReference type="ChEBI" id="CHEBI:29108"/>
        <label>1</label>
    </ligand>
</feature>
<feature type="binding site" evidence="16">
    <location>
        <position position="88"/>
    </location>
    <ligand>
        <name>Ca(2+)</name>
        <dbReference type="ChEBI" id="CHEBI:29108"/>
        <label>1</label>
    </ligand>
</feature>
<evidence type="ECO:0000259" key="21">
    <source>
        <dbReference type="PROSITE" id="PS50873"/>
    </source>
</evidence>
<dbReference type="GO" id="GO:0020037">
    <property type="term" value="F:heme binding"/>
    <property type="evidence" value="ECO:0007669"/>
    <property type="project" value="UniProtKB-UniRule"/>
</dbReference>
<dbReference type="PROSITE" id="PS00436">
    <property type="entry name" value="PEROXIDASE_2"/>
    <property type="match status" value="1"/>
</dbReference>
<comment type="cofactor">
    <cofactor evidence="16 19">
        <name>Ca(2+)</name>
        <dbReference type="ChEBI" id="CHEBI:29108"/>
    </cofactor>
    <text evidence="16 19">Binds 2 calcium ions per subunit.</text>
</comment>
<evidence type="ECO:0000256" key="3">
    <source>
        <dbReference type="ARBA" id="ARBA00006873"/>
    </source>
</evidence>
<feature type="disulfide bond" evidence="18">
    <location>
        <begin position="203"/>
        <end position="235"/>
    </location>
</feature>
<evidence type="ECO:0000256" key="1">
    <source>
        <dbReference type="ARBA" id="ARBA00000189"/>
    </source>
</evidence>
<organism evidence="22">
    <name type="scientific">Ananas comosus var. bracteatus</name>
    <name type="common">red pineapple</name>
    <dbReference type="NCBI Taxonomy" id="296719"/>
    <lineage>
        <taxon>Eukaryota</taxon>
        <taxon>Viridiplantae</taxon>
        <taxon>Streptophyta</taxon>
        <taxon>Embryophyta</taxon>
        <taxon>Tracheophyta</taxon>
        <taxon>Spermatophyta</taxon>
        <taxon>Magnoliopsida</taxon>
        <taxon>Liliopsida</taxon>
        <taxon>Poales</taxon>
        <taxon>Bromeliaceae</taxon>
        <taxon>Bromelioideae</taxon>
        <taxon>Ananas</taxon>
    </lineage>
</organism>
<keyword evidence="6 19" id="KW-0349">Heme</keyword>
<comment type="function">
    <text evidence="2">Removal of H(2)O(2), oxidation of toxic reductants, biosynthesis and degradation of lignin, suberization, auxin catabolism, response to environmental stresses such as wounding, pathogen attack and oxidative stress. These functions might be dependent on each isozyme/isoform in each plant tissue.</text>
</comment>
<dbReference type="Gene3D" id="1.10.520.10">
    <property type="match status" value="1"/>
</dbReference>
<evidence type="ECO:0000256" key="7">
    <source>
        <dbReference type="ARBA" id="ARBA00022723"/>
    </source>
</evidence>
<proteinExistence type="inferred from homology"/>
<dbReference type="PROSITE" id="PS50873">
    <property type="entry name" value="PEROXIDASE_4"/>
    <property type="match status" value="1"/>
</dbReference>
<dbReference type="PANTHER" id="PTHR31517:SF3">
    <property type="entry name" value="PEROXIDASE"/>
    <property type="match status" value="1"/>
</dbReference>
<evidence type="ECO:0000256" key="15">
    <source>
        <dbReference type="PIRSR" id="PIRSR600823-2"/>
    </source>
</evidence>
<name>A0A6V7QDQ5_ANACO</name>
<evidence type="ECO:0000256" key="9">
    <source>
        <dbReference type="ARBA" id="ARBA00023002"/>
    </source>
</evidence>
<keyword evidence="19" id="KW-0964">Secreted</keyword>
<gene>
    <name evidence="22" type="ORF">CB5_LOCUS24535</name>
</gene>
<dbReference type="GO" id="GO:0046872">
    <property type="term" value="F:metal ion binding"/>
    <property type="evidence" value="ECO:0007669"/>
    <property type="project" value="UniProtKB-UniRule"/>
</dbReference>
<dbReference type="PRINTS" id="PR00461">
    <property type="entry name" value="PLPEROXIDASE"/>
</dbReference>
<dbReference type="GO" id="GO:0005576">
    <property type="term" value="C:extracellular region"/>
    <property type="evidence" value="ECO:0007669"/>
    <property type="project" value="UniProtKB-SubCell"/>
</dbReference>
<dbReference type="EMBL" id="LR862135">
    <property type="protein sequence ID" value="CAD1841324.1"/>
    <property type="molecule type" value="Genomic_DNA"/>
</dbReference>
<dbReference type="CDD" id="cd00693">
    <property type="entry name" value="secretory_peroxidase"/>
    <property type="match status" value="1"/>
</dbReference>
<feature type="disulfide bond" evidence="18">
    <location>
        <begin position="35"/>
        <end position="118"/>
    </location>
</feature>
<feature type="binding site" evidence="16">
    <location>
        <position position="251"/>
    </location>
    <ligand>
        <name>Ca(2+)</name>
        <dbReference type="ChEBI" id="CHEBI:29108"/>
        <label>2</label>
    </ligand>
</feature>
<keyword evidence="12" id="KW-0873">Pyrrolidone carboxylic acid</keyword>
<dbReference type="InterPro" id="IPR019793">
    <property type="entry name" value="Peroxidases_heam-ligand_BS"/>
</dbReference>
<feature type="signal peptide" evidence="19">
    <location>
        <begin position="1"/>
        <end position="24"/>
    </location>
</feature>
<dbReference type="InterPro" id="IPR000823">
    <property type="entry name" value="Peroxidase_pln"/>
</dbReference>
<feature type="binding site" evidence="16">
    <location>
        <position position="248"/>
    </location>
    <ligand>
        <name>Ca(2+)</name>
        <dbReference type="ChEBI" id="CHEBI:29108"/>
        <label>2</label>
    </ligand>
</feature>
<feature type="binding site" evidence="16">
    <location>
        <position position="197"/>
    </location>
    <ligand>
        <name>Ca(2+)</name>
        <dbReference type="ChEBI" id="CHEBI:29108"/>
        <label>2</label>
    </ligand>
</feature>
<keyword evidence="5 19" id="KW-0575">Peroxidase</keyword>
<evidence type="ECO:0000256" key="6">
    <source>
        <dbReference type="ARBA" id="ARBA00022617"/>
    </source>
</evidence>
<dbReference type="InterPro" id="IPR033905">
    <property type="entry name" value="Secretory_peroxidase"/>
</dbReference>
<dbReference type="FunFam" id="1.10.520.10:FF:000008">
    <property type="entry name" value="Peroxidase"/>
    <property type="match status" value="1"/>
</dbReference>
<sequence length="352" mass="37589">MAKIGVVVLLLFLSLYVFPQLGSAQLQQNYYANICPNVETIVRNAVTKKIQETFVTVGATIRLFFHDCFVQGCDASVIIVSTGNNTAEKDNPINLSLAGDGFDTVIRAKAAVDAVPQCTNKVSCADILAMATRDVIALAGGPSYAVELGRLDGLSSTASSVNGMLPPPSFNLDQLTSIFAANGLSQSDMIALSAAHTVGFAHCSTFANRLYNFSPGSPVDPSFNQDYAAQLQAACPPNADPNLAVANDPVTPGSSTTSTTRTYNKEWASSPQTKSSSRTRDRRPSSTHGPEPAGISAGLCYRDHEDGAGRSQNRVSGKHSPQLRLLQLIERKKNKTKQGCFTLFKLQNCIHS</sequence>
<keyword evidence="10 16" id="KW-0408">Iron</keyword>
<dbReference type="AlphaFoldDB" id="A0A6V7QDQ5"/>
<comment type="cofactor">
    <cofactor evidence="16 19">
        <name>heme b</name>
        <dbReference type="ChEBI" id="CHEBI:60344"/>
    </cofactor>
    <text evidence="16 19">Binds 1 heme b (iron(II)-protoporphyrin IX) group per subunit.</text>
</comment>
<feature type="binding site" evidence="16">
    <location>
        <position position="72"/>
    </location>
    <ligand>
        <name>Ca(2+)</name>
        <dbReference type="ChEBI" id="CHEBI:29108"/>
        <label>1</label>
    </ligand>
</feature>
<dbReference type="GO" id="GO:0006979">
    <property type="term" value="P:response to oxidative stress"/>
    <property type="evidence" value="ECO:0007669"/>
    <property type="project" value="UniProtKB-UniRule"/>
</dbReference>
<keyword evidence="8 16" id="KW-0106">Calcium</keyword>
<evidence type="ECO:0000256" key="18">
    <source>
        <dbReference type="PIRSR" id="PIRSR600823-5"/>
    </source>
</evidence>
<comment type="similarity">
    <text evidence="3">Belongs to the peroxidase family. Ascorbate peroxidase subfamily.</text>
</comment>
<feature type="binding site" evidence="16">
    <location>
        <position position="70"/>
    </location>
    <ligand>
        <name>Ca(2+)</name>
        <dbReference type="ChEBI" id="CHEBI:29108"/>
        <label>1</label>
    </ligand>
</feature>
<dbReference type="SUPFAM" id="SSF48113">
    <property type="entry name" value="Heme-dependent peroxidases"/>
    <property type="match status" value="1"/>
</dbReference>
<keyword evidence="11 18" id="KW-1015">Disulfide bond</keyword>
<evidence type="ECO:0000256" key="19">
    <source>
        <dbReference type="RuleBase" id="RU362060"/>
    </source>
</evidence>
<comment type="similarity">
    <text evidence="19">Belongs to the peroxidase family. Classical plant (class III) peroxidase subfamily.</text>
</comment>
<evidence type="ECO:0000256" key="11">
    <source>
        <dbReference type="ARBA" id="ARBA00023157"/>
    </source>
</evidence>
<evidence type="ECO:0000256" key="4">
    <source>
        <dbReference type="ARBA" id="ARBA00012313"/>
    </source>
</evidence>
<evidence type="ECO:0000256" key="14">
    <source>
        <dbReference type="PIRSR" id="PIRSR600823-1"/>
    </source>
</evidence>
<evidence type="ECO:0000256" key="8">
    <source>
        <dbReference type="ARBA" id="ARBA00022837"/>
    </source>
</evidence>
<feature type="disulfide bond" evidence="18">
    <location>
        <begin position="68"/>
        <end position="73"/>
    </location>
</feature>
<keyword evidence="13 19" id="KW-0376">Hydrogen peroxide</keyword>
<evidence type="ECO:0000256" key="16">
    <source>
        <dbReference type="PIRSR" id="PIRSR600823-3"/>
    </source>
</evidence>
<dbReference type="FunFam" id="1.10.420.10:FF:000001">
    <property type="entry name" value="Peroxidase"/>
    <property type="match status" value="1"/>
</dbReference>
<dbReference type="GO" id="GO:0042744">
    <property type="term" value="P:hydrogen peroxide catabolic process"/>
    <property type="evidence" value="ECO:0007669"/>
    <property type="project" value="UniProtKB-KW"/>
</dbReference>
<feature type="region of interest" description="Disordered" evidence="20">
    <location>
        <begin position="239"/>
        <end position="320"/>
    </location>
</feature>
<dbReference type="EC" id="1.11.1.7" evidence="4 19"/>
<keyword evidence="19" id="KW-0732">Signal</keyword>
<comment type="catalytic activity">
    <reaction evidence="1 19">
        <text>2 a phenolic donor + H2O2 = 2 a phenolic radical donor + 2 H2O</text>
        <dbReference type="Rhea" id="RHEA:56136"/>
        <dbReference type="ChEBI" id="CHEBI:15377"/>
        <dbReference type="ChEBI" id="CHEBI:16240"/>
        <dbReference type="ChEBI" id="CHEBI:139520"/>
        <dbReference type="ChEBI" id="CHEBI:139521"/>
        <dbReference type="EC" id="1.11.1.7"/>
    </reaction>
</comment>
<feature type="binding site" evidence="16">
    <location>
        <position position="76"/>
    </location>
    <ligand>
        <name>Ca(2+)</name>
        <dbReference type="ChEBI" id="CHEBI:29108"/>
        <label>1</label>
    </ligand>
</feature>
<feature type="binding site" evidence="16">
    <location>
        <position position="67"/>
    </location>
    <ligand>
        <name>Ca(2+)</name>
        <dbReference type="ChEBI" id="CHEBI:29108"/>
        <label>1</label>
    </ligand>
</feature>
<feature type="binding site" description="axial binding residue" evidence="16">
    <location>
        <position position="196"/>
    </location>
    <ligand>
        <name>heme b</name>
        <dbReference type="ChEBI" id="CHEBI:60344"/>
    </ligand>
    <ligandPart>
        <name>Fe</name>
        <dbReference type="ChEBI" id="CHEBI:18248"/>
    </ligandPart>
</feature>
<evidence type="ECO:0000256" key="12">
    <source>
        <dbReference type="ARBA" id="ARBA00023283"/>
    </source>
</evidence>
<evidence type="ECO:0000256" key="17">
    <source>
        <dbReference type="PIRSR" id="PIRSR600823-4"/>
    </source>
</evidence>
<comment type="subcellular location">
    <subcellularLocation>
        <location evidence="19">Secreted</location>
    </subcellularLocation>
</comment>
<evidence type="ECO:0000256" key="13">
    <source>
        <dbReference type="ARBA" id="ARBA00023324"/>
    </source>
</evidence>
<evidence type="ECO:0000256" key="10">
    <source>
        <dbReference type="ARBA" id="ARBA00023004"/>
    </source>
</evidence>